<comment type="caution">
    <text evidence="16">Lacks conserved residue(s) required for the propagation of feature annotation.</text>
</comment>
<keyword evidence="11 16" id="KW-0067">ATP-binding</keyword>
<dbReference type="EMBL" id="CP020991">
    <property type="protein sequence ID" value="AUO19683.1"/>
    <property type="molecule type" value="Genomic_DNA"/>
</dbReference>
<sequence>MLLTIDVGNTNIVAALYENDNLRRHWRMATDKNKASDEYGMLITQFLLNEGVKPDEIDDVMIASVVPTVMHSLTNGVKRYLDCSPMVVGPGIKTGMNIRMDNPRELGADRIVNAVAAIHKYKPPLVIVDFGTATTFCAVDRNGNYVGGVIAAGIKISMDALFEKTAKLPKVEIIKPSSVIGRNTIDAIQSGAVYGQAGQADGIIRRIKKEIGEDATVVATGGLATMISKESDEIDKVDSLLTLDGLKILYDKNKER</sequence>
<dbReference type="NCBIfam" id="NF009848">
    <property type="entry name" value="PRK13318.1-6"/>
    <property type="match status" value="1"/>
</dbReference>
<comment type="pathway">
    <text evidence="4 16">Cofactor biosynthesis; coenzyme A biosynthesis; CoA from (R)-pantothenate: step 1/5.</text>
</comment>
<feature type="binding site" evidence="16">
    <location>
        <position position="132"/>
    </location>
    <ligand>
        <name>ATP</name>
        <dbReference type="ChEBI" id="CHEBI:30616"/>
    </ligand>
</feature>
<feature type="binding site" evidence="16">
    <location>
        <position position="184"/>
    </location>
    <ligand>
        <name>substrate</name>
    </ligand>
</feature>
<dbReference type="GO" id="GO:0046872">
    <property type="term" value="F:metal ion binding"/>
    <property type="evidence" value="ECO:0007669"/>
    <property type="project" value="UniProtKB-KW"/>
</dbReference>
<reference evidence="17 18" key="1">
    <citation type="submission" date="2017-04" db="EMBL/GenBank/DDBJ databases">
        <title>Monoglobus pectinilyticus 14 draft genome.</title>
        <authorList>
            <person name="Kim C."/>
            <person name="Rosendale D.I."/>
            <person name="Kelly W.J."/>
            <person name="Tannock G.W."/>
            <person name="Patchett M.L."/>
            <person name="Jordens J.Z."/>
        </authorList>
    </citation>
    <scope>NUCLEOTIDE SEQUENCE [LARGE SCALE GENOMIC DNA]</scope>
    <source>
        <strain evidence="17 18">14</strain>
    </source>
</reference>
<evidence type="ECO:0000256" key="11">
    <source>
        <dbReference type="ARBA" id="ARBA00022840"/>
    </source>
</evidence>
<keyword evidence="10 16" id="KW-0418">Kinase</keyword>
<evidence type="ECO:0000256" key="15">
    <source>
        <dbReference type="ARBA" id="ARBA00040883"/>
    </source>
</evidence>
<dbReference type="GO" id="GO:0015937">
    <property type="term" value="P:coenzyme A biosynthetic process"/>
    <property type="evidence" value="ECO:0007669"/>
    <property type="project" value="UniProtKB-UniRule"/>
</dbReference>
<dbReference type="InterPro" id="IPR043129">
    <property type="entry name" value="ATPase_NBD"/>
</dbReference>
<keyword evidence="13 16" id="KW-0173">Coenzyme A biosynthesis</keyword>
<comment type="catalytic activity">
    <reaction evidence="1 16">
        <text>(R)-pantothenate + ATP = (R)-4'-phosphopantothenate + ADP + H(+)</text>
        <dbReference type="Rhea" id="RHEA:16373"/>
        <dbReference type="ChEBI" id="CHEBI:10986"/>
        <dbReference type="ChEBI" id="CHEBI:15378"/>
        <dbReference type="ChEBI" id="CHEBI:29032"/>
        <dbReference type="ChEBI" id="CHEBI:30616"/>
        <dbReference type="ChEBI" id="CHEBI:456216"/>
        <dbReference type="EC" id="2.7.1.33"/>
    </reaction>
</comment>
<dbReference type="RefSeq" id="WP_102365866.1">
    <property type="nucleotide sequence ID" value="NZ_CP020991.1"/>
</dbReference>
<dbReference type="GeneID" id="98062914"/>
<evidence type="ECO:0000256" key="14">
    <source>
        <dbReference type="ARBA" id="ARBA00038036"/>
    </source>
</evidence>
<dbReference type="AlphaFoldDB" id="A0A2K9P353"/>
<evidence type="ECO:0000313" key="18">
    <source>
        <dbReference type="Proteomes" id="UP000235589"/>
    </source>
</evidence>
<evidence type="ECO:0000313" key="17">
    <source>
        <dbReference type="EMBL" id="AUO19683.1"/>
    </source>
</evidence>
<comment type="cofactor">
    <cofactor evidence="16">
        <name>NH4(+)</name>
        <dbReference type="ChEBI" id="CHEBI:28938"/>
    </cofactor>
    <cofactor evidence="16">
        <name>K(+)</name>
        <dbReference type="ChEBI" id="CHEBI:29103"/>
    </cofactor>
    <text evidence="16">A monovalent cation. Ammonium or potassium.</text>
</comment>
<comment type="function">
    <text evidence="16">Catalyzes the phosphorylation of pantothenate (Pan), the first step in CoA biosynthesis.</text>
</comment>
<dbReference type="Gene3D" id="3.30.420.40">
    <property type="match status" value="2"/>
</dbReference>
<dbReference type="PANTHER" id="PTHR34265">
    <property type="entry name" value="TYPE III PANTOTHENATE KINASE"/>
    <property type="match status" value="1"/>
</dbReference>
<dbReference type="Pfam" id="PF03309">
    <property type="entry name" value="Pan_kinase"/>
    <property type="match status" value="1"/>
</dbReference>
<evidence type="ECO:0000256" key="2">
    <source>
        <dbReference type="ARBA" id="ARBA00001958"/>
    </source>
</evidence>
<dbReference type="PANTHER" id="PTHR34265:SF1">
    <property type="entry name" value="TYPE III PANTOTHENATE KINASE"/>
    <property type="match status" value="1"/>
</dbReference>
<evidence type="ECO:0000256" key="6">
    <source>
        <dbReference type="ARBA" id="ARBA00012102"/>
    </source>
</evidence>
<comment type="cofactor">
    <cofactor evidence="2">
        <name>K(+)</name>
        <dbReference type="ChEBI" id="CHEBI:29103"/>
    </cofactor>
</comment>
<evidence type="ECO:0000256" key="9">
    <source>
        <dbReference type="ARBA" id="ARBA00022741"/>
    </source>
</evidence>
<dbReference type="SUPFAM" id="SSF53067">
    <property type="entry name" value="Actin-like ATPase domain"/>
    <property type="match status" value="2"/>
</dbReference>
<dbReference type="CDD" id="cd24015">
    <property type="entry name" value="ASKHA_NBD_PanK-III"/>
    <property type="match status" value="1"/>
</dbReference>
<keyword evidence="12 16" id="KW-0630">Potassium</keyword>
<evidence type="ECO:0000256" key="13">
    <source>
        <dbReference type="ARBA" id="ARBA00022993"/>
    </source>
</evidence>
<protein>
    <recommendedName>
        <fullName evidence="15 16">Type III pantothenate kinase</fullName>
        <ecNumber evidence="6 16">2.7.1.33</ecNumber>
    </recommendedName>
    <alternativeName>
        <fullName evidence="16">PanK-III</fullName>
    </alternativeName>
    <alternativeName>
        <fullName evidence="16">Pantothenic acid kinase</fullName>
    </alternativeName>
</protein>
<evidence type="ECO:0000256" key="7">
    <source>
        <dbReference type="ARBA" id="ARBA00022490"/>
    </source>
</evidence>
<gene>
    <name evidence="16" type="primary">coaX</name>
    <name evidence="17" type="ORF">B9O19_01523</name>
</gene>
<comment type="subcellular location">
    <subcellularLocation>
        <location evidence="3 16">Cytoplasm</location>
    </subcellularLocation>
</comment>
<dbReference type="EC" id="2.7.1.33" evidence="6 16"/>
<dbReference type="NCBIfam" id="TIGR00671">
    <property type="entry name" value="baf"/>
    <property type="match status" value="1"/>
</dbReference>
<keyword evidence="16" id="KW-0479">Metal-binding</keyword>
<accession>A0A2K9P353</accession>
<organism evidence="17 18">
    <name type="scientific">Monoglobus pectinilyticus</name>
    <dbReference type="NCBI Taxonomy" id="1981510"/>
    <lineage>
        <taxon>Bacteria</taxon>
        <taxon>Bacillati</taxon>
        <taxon>Bacillota</taxon>
        <taxon>Clostridia</taxon>
        <taxon>Monoglobales</taxon>
        <taxon>Monoglobaceae</taxon>
        <taxon>Monoglobus</taxon>
    </lineage>
</organism>
<evidence type="ECO:0000256" key="16">
    <source>
        <dbReference type="HAMAP-Rule" id="MF_01274"/>
    </source>
</evidence>
<evidence type="ECO:0000256" key="4">
    <source>
        <dbReference type="ARBA" id="ARBA00005225"/>
    </source>
</evidence>
<feature type="binding site" evidence="16">
    <location>
        <position position="129"/>
    </location>
    <ligand>
        <name>K(+)</name>
        <dbReference type="ChEBI" id="CHEBI:29103"/>
    </ligand>
</feature>
<evidence type="ECO:0000256" key="12">
    <source>
        <dbReference type="ARBA" id="ARBA00022958"/>
    </source>
</evidence>
<dbReference type="OrthoDB" id="9804707at2"/>
<evidence type="ECO:0000256" key="3">
    <source>
        <dbReference type="ARBA" id="ARBA00004496"/>
    </source>
</evidence>
<evidence type="ECO:0000256" key="1">
    <source>
        <dbReference type="ARBA" id="ARBA00001206"/>
    </source>
</evidence>
<dbReference type="GO" id="GO:0004594">
    <property type="term" value="F:pantothenate kinase activity"/>
    <property type="evidence" value="ECO:0007669"/>
    <property type="project" value="UniProtKB-UniRule"/>
</dbReference>
<dbReference type="Proteomes" id="UP000235589">
    <property type="component" value="Chromosome"/>
</dbReference>
<dbReference type="KEGG" id="mpec:B9O19_01523"/>
<keyword evidence="9 16" id="KW-0547">Nucleotide-binding</keyword>
<dbReference type="GO" id="GO:0005524">
    <property type="term" value="F:ATP binding"/>
    <property type="evidence" value="ECO:0007669"/>
    <property type="project" value="UniProtKB-UniRule"/>
</dbReference>
<evidence type="ECO:0000256" key="8">
    <source>
        <dbReference type="ARBA" id="ARBA00022679"/>
    </source>
</evidence>
<feature type="active site" description="Proton acceptor" evidence="16">
    <location>
        <position position="109"/>
    </location>
</feature>
<keyword evidence="18" id="KW-1185">Reference proteome</keyword>
<dbReference type="InterPro" id="IPR004619">
    <property type="entry name" value="Type_III_PanK"/>
</dbReference>
<feature type="binding site" evidence="16">
    <location>
        <begin position="107"/>
        <end position="110"/>
    </location>
    <ligand>
        <name>substrate</name>
    </ligand>
</feature>
<evidence type="ECO:0000256" key="10">
    <source>
        <dbReference type="ARBA" id="ARBA00022777"/>
    </source>
</evidence>
<comment type="subunit">
    <text evidence="5 16">Homodimer.</text>
</comment>
<proteinExistence type="inferred from homology"/>
<keyword evidence="7 16" id="KW-0963">Cytoplasm</keyword>
<dbReference type="NCBIfam" id="NF009855">
    <property type="entry name" value="PRK13321.1"/>
    <property type="match status" value="1"/>
</dbReference>
<name>A0A2K9P353_9FIRM</name>
<dbReference type="HAMAP" id="MF_01274">
    <property type="entry name" value="Pantothen_kinase_3"/>
    <property type="match status" value="1"/>
</dbReference>
<feature type="binding site" evidence="16">
    <location>
        <begin position="6"/>
        <end position="13"/>
    </location>
    <ligand>
        <name>ATP</name>
        <dbReference type="ChEBI" id="CHEBI:30616"/>
    </ligand>
</feature>
<evidence type="ECO:0000256" key="5">
    <source>
        <dbReference type="ARBA" id="ARBA00011738"/>
    </source>
</evidence>
<dbReference type="NCBIfam" id="NF009847">
    <property type="entry name" value="PRK13318.1-5"/>
    <property type="match status" value="1"/>
</dbReference>
<comment type="similarity">
    <text evidence="14 16">Belongs to the type III pantothenate kinase family.</text>
</comment>
<dbReference type="GO" id="GO:0005737">
    <property type="term" value="C:cytoplasm"/>
    <property type="evidence" value="ECO:0007669"/>
    <property type="project" value="UniProtKB-SubCell"/>
</dbReference>
<keyword evidence="8 16" id="KW-0808">Transferase</keyword>
<dbReference type="UniPathway" id="UPA00241">
    <property type="reaction ID" value="UER00352"/>
</dbReference>